<feature type="chain" id="PRO_5039543433" description="Phosphodiester glycosidase domain-containing protein" evidence="2">
    <location>
        <begin position="23"/>
        <end position="299"/>
    </location>
</feature>
<accession>A0A6P2C0T3</accession>
<evidence type="ECO:0000256" key="2">
    <source>
        <dbReference type="SAM" id="SignalP"/>
    </source>
</evidence>
<sequence>MRLMFVVGAVVCLATACTATPAAAPAANSKPGTSSAPSATPTRHASATTTPKPKPKPKPVPHVTMHQVRTADGAKVTVAVFHGPVRYALHTGSADPALSAALVTASPAVGGTERKQLLAAFNGGFKLSVGAGGYEQEGHVISPLLTGYASLIIDRSGRARIAAWGYGAPARGEAVYSVRQNLQLLVKHGQPTAAAADWYAWGATLGGGEYVARSALGEDASDDLLYAGSMSASPEDLAQALADHGARIGMELDINPEWVQLDVASRPGGPLTAKVPGQHRPADQYLLGWSRDFITVLGG</sequence>
<dbReference type="OrthoDB" id="141240at2"/>
<reference evidence="3 4" key="1">
    <citation type="submission" date="2018-11" db="EMBL/GenBank/DDBJ databases">
        <title>Trebonia kvetii gen.nov., sp.nov., a novel acidophilic actinobacterium, and proposal of the new actinobacterial family Treboniaceae fam. nov.</title>
        <authorList>
            <person name="Rapoport D."/>
            <person name="Sagova-Mareckova M."/>
            <person name="Sedlacek I."/>
            <person name="Provaznik J."/>
            <person name="Kralova S."/>
            <person name="Pavlinic D."/>
            <person name="Benes V."/>
            <person name="Kopecky J."/>
        </authorList>
    </citation>
    <scope>NUCLEOTIDE SEQUENCE [LARGE SCALE GENOMIC DNA]</scope>
    <source>
        <strain evidence="3 4">15Tr583</strain>
    </source>
</reference>
<dbReference type="EMBL" id="RPFW01000002">
    <property type="protein sequence ID" value="TVZ04750.1"/>
    <property type="molecule type" value="Genomic_DNA"/>
</dbReference>
<feature type="region of interest" description="Disordered" evidence="1">
    <location>
        <begin position="23"/>
        <end position="62"/>
    </location>
</feature>
<protein>
    <recommendedName>
        <fullName evidence="5">Phosphodiester glycosidase domain-containing protein</fullName>
    </recommendedName>
</protein>
<gene>
    <name evidence="3" type="ORF">EAS64_08800</name>
</gene>
<keyword evidence="4" id="KW-1185">Reference proteome</keyword>
<comment type="caution">
    <text evidence="3">The sequence shown here is derived from an EMBL/GenBank/DDBJ whole genome shotgun (WGS) entry which is preliminary data.</text>
</comment>
<dbReference type="PROSITE" id="PS51257">
    <property type="entry name" value="PROKAR_LIPOPROTEIN"/>
    <property type="match status" value="1"/>
</dbReference>
<evidence type="ECO:0000313" key="4">
    <source>
        <dbReference type="Proteomes" id="UP000460272"/>
    </source>
</evidence>
<evidence type="ECO:0000256" key="1">
    <source>
        <dbReference type="SAM" id="MobiDB-lite"/>
    </source>
</evidence>
<evidence type="ECO:0008006" key="5">
    <source>
        <dbReference type="Google" id="ProtNLM"/>
    </source>
</evidence>
<feature type="signal peptide" evidence="2">
    <location>
        <begin position="1"/>
        <end position="22"/>
    </location>
</feature>
<proteinExistence type="predicted"/>
<name>A0A6P2C0T3_9ACTN</name>
<feature type="compositionally biased region" description="Polar residues" evidence="1">
    <location>
        <begin position="30"/>
        <end position="47"/>
    </location>
</feature>
<evidence type="ECO:0000313" key="3">
    <source>
        <dbReference type="EMBL" id="TVZ04750.1"/>
    </source>
</evidence>
<dbReference type="RefSeq" id="WP_145852458.1">
    <property type="nucleotide sequence ID" value="NZ_RPFW01000002.1"/>
</dbReference>
<keyword evidence="2" id="KW-0732">Signal</keyword>
<dbReference type="Proteomes" id="UP000460272">
    <property type="component" value="Unassembled WGS sequence"/>
</dbReference>
<organism evidence="3 4">
    <name type="scientific">Trebonia kvetii</name>
    <dbReference type="NCBI Taxonomy" id="2480626"/>
    <lineage>
        <taxon>Bacteria</taxon>
        <taxon>Bacillati</taxon>
        <taxon>Actinomycetota</taxon>
        <taxon>Actinomycetes</taxon>
        <taxon>Streptosporangiales</taxon>
        <taxon>Treboniaceae</taxon>
        <taxon>Trebonia</taxon>
    </lineage>
</organism>
<dbReference type="AlphaFoldDB" id="A0A6P2C0T3"/>